<proteinExistence type="predicted"/>
<dbReference type="Gene3D" id="2.20.25.110">
    <property type="entry name" value="S-adenosyl-L-methionine-dependent methyltransferases"/>
    <property type="match status" value="1"/>
</dbReference>
<dbReference type="GO" id="GO:0008168">
    <property type="term" value="F:methyltransferase activity"/>
    <property type="evidence" value="ECO:0007669"/>
    <property type="project" value="UniProtKB-KW"/>
</dbReference>
<organism evidence="3 4">
    <name type="scientific">Filobacillus milosensis</name>
    <dbReference type="NCBI Taxonomy" id="94137"/>
    <lineage>
        <taxon>Bacteria</taxon>
        <taxon>Bacillati</taxon>
        <taxon>Bacillota</taxon>
        <taxon>Bacilli</taxon>
        <taxon>Bacillales</taxon>
        <taxon>Bacillaceae</taxon>
        <taxon>Filobacillus</taxon>
    </lineage>
</organism>
<comment type="caution">
    <text evidence="3">The sequence shown here is derived from an EMBL/GenBank/DDBJ whole genome shotgun (WGS) entry which is preliminary data.</text>
</comment>
<dbReference type="GO" id="GO:0032259">
    <property type="term" value="P:methylation"/>
    <property type="evidence" value="ECO:0007669"/>
    <property type="project" value="UniProtKB-KW"/>
</dbReference>
<sequence>MYKKMAEVYDLLMSDAPYDNWLNFTEAAISYNEVSHVLEVGCGTGELALKLSNKGYDVTAFDVSCEMIEVAQQKAKVQNSNCQFFQGEASSFDINQSFDLVVSYCDVLNYIVEPSALNKTFKNIFKHLNDDGIFIFDVHSIAYVDWLIEREIFSEIREEITHIWLCEPGMNEGEIQHDLTFFVQRENQLYERYDEQHVQRTYPVQYYKQVLNDIGFEKVDIYYDFHVEENEKAEEDADRIFFVCSKK</sequence>
<dbReference type="InterPro" id="IPR041698">
    <property type="entry name" value="Methyltransf_25"/>
</dbReference>
<protein>
    <submittedName>
        <fullName evidence="3">Class I SAM-dependent methyltransferase</fullName>
    </submittedName>
</protein>
<keyword evidence="3" id="KW-0489">Methyltransferase</keyword>
<reference evidence="3 4" key="1">
    <citation type="submission" date="2019-03" db="EMBL/GenBank/DDBJ databases">
        <authorList>
            <person name="He R.-H."/>
        </authorList>
    </citation>
    <scope>NUCLEOTIDE SEQUENCE [LARGE SCALE GENOMIC DNA]</scope>
    <source>
        <strain evidence="4">SH 714</strain>
    </source>
</reference>
<dbReference type="PANTHER" id="PTHR43861">
    <property type="entry name" value="TRANS-ACONITATE 2-METHYLTRANSFERASE-RELATED"/>
    <property type="match status" value="1"/>
</dbReference>
<dbReference type="AlphaFoldDB" id="A0A4Y8IUK2"/>
<dbReference type="SUPFAM" id="SSF53335">
    <property type="entry name" value="S-adenosyl-L-methionine-dependent methyltransferases"/>
    <property type="match status" value="1"/>
</dbReference>
<dbReference type="Proteomes" id="UP000297975">
    <property type="component" value="Unassembled WGS sequence"/>
</dbReference>
<evidence type="ECO:0000313" key="3">
    <source>
        <dbReference type="EMBL" id="TFB24869.1"/>
    </source>
</evidence>
<keyword evidence="1 3" id="KW-0808">Transferase</keyword>
<dbReference type="RefSeq" id="WP_134338331.1">
    <property type="nucleotide sequence ID" value="NZ_SOPW01000001.1"/>
</dbReference>
<gene>
    <name evidence="3" type="ORF">E3U55_00310</name>
</gene>
<accession>A0A4Y8IUK2</accession>
<dbReference type="Pfam" id="PF13649">
    <property type="entry name" value="Methyltransf_25"/>
    <property type="match status" value="1"/>
</dbReference>
<evidence type="ECO:0000313" key="4">
    <source>
        <dbReference type="Proteomes" id="UP000297975"/>
    </source>
</evidence>
<keyword evidence="4" id="KW-1185">Reference proteome</keyword>
<feature type="domain" description="Methyltransferase" evidence="2">
    <location>
        <begin position="37"/>
        <end position="132"/>
    </location>
</feature>
<evidence type="ECO:0000256" key="1">
    <source>
        <dbReference type="ARBA" id="ARBA00022679"/>
    </source>
</evidence>
<dbReference type="EMBL" id="SOPW01000001">
    <property type="protein sequence ID" value="TFB24869.1"/>
    <property type="molecule type" value="Genomic_DNA"/>
</dbReference>
<dbReference type="CDD" id="cd02440">
    <property type="entry name" value="AdoMet_MTases"/>
    <property type="match status" value="1"/>
</dbReference>
<dbReference type="OrthoDB" id="9811589at2"/>
<dbReference type="InterPro" id="IPR029063">
    <property type="entry name" value="SAM-dependent_MTases_sf"/>
</dbReference>
<dbReference type="Gene3D" id="3.40.50.150">
    <property type="entry name" value="Vaccinia Virus protein VP39"/>
    <property type="match status" value="1"/>
</dbReference>
<evidence type="ECO:0000259" key="2">
    <source>
        <dbReference type="Pfam" id="PF13649"/>
    </source>
</evidence>
<name>A0A4Y8IUK2_9BACI</name>